<accession>A0A1B0ZHT4</accession>
<evidence type="ECO:0000259" key="2">
    <source>
        <dbReference type="Pfam" id="PF09851"/>
    </source>
</evidence>
<name>A0A1B0ZHT4_9MICO</name>
<dbReference type="Pfam" id="PF09851">
    <property type="entry name" value="SHOCT"/>
    <property type="match status" value="1"/>
</dbReference>
<feature type="domain" description="SPFH" evidence="3">
    <location>
        <begin position="56"/>
        <end position="288"/>
    </location>
</feature>
<dbReference type="PANTHER" id="PTHR37826:SF2">
    <property type="entry name" value="ZINC-RIBBON DOMAIN-CONTAINING PROTEIN"/>
    <property type="match status" value="1"/>
</dbReference>
<dbReference type="InterPro" id="IPR018649">
    <property type="entry name" value="SHOCT"/>
</dbReference>
<dbReference type="AlphaFoldDB" id="A0A1B0ZHT4"/>
<dbReference type="InterPro" id="IPR033880">
    <property type="entry name" value="SPFH_YdjI"/>
</dbReference>
<dbReference type="RefSeq" id="WP_065247655.1">
    <property type="nucleotide sequence ID" value="NZ_CP012117.1"/>
</dbReference>
<evidence type="ECO:0000313" key="5">
    <source>
        <dbReference type="Proteomes" id="UP000092596"/>
    </source>
</evidence>
<reference evidence="4 5" key="1">
    <citation type="submission" date="2015-06" db="EMBL/GenBank/DDBJ databases">
        <title>Investigation of pathophysiology for high-risk pregnancy and development of treatment modality based on it.</title>
        <authorList>
            <person name="Kim B.-C."/>
            <person name="Lim S."/>
        </authorList>
    </citation>
    <scope>NUCLEOTIDE SEQUENCE [LARGE SCALE GENOMIC DNA]</scope>
    <source>
        <strain evidence="4 5">AD1-86</strain>
    </source>
</reference>
<organism evidence="4 5">
    <name type="scientific">Dermabacter vaginalis</name>
    <dbReference type="NCBI Taxonomy" id="1630135"/>
    <lineage>
        <taxon>Bacteria</taxon>
        <taxon>Bacillati</taxon>
        <taxon>Actinomycetota</taxon>
        <taxon>Actinomycetes</taxon>
        <taxon>Micrococcales</taxon>
        <taxon>Dermabacteraceae</taxon>
        <taxon>Dermabacter</taxon>
    </lineage>
</organism>
<feature type="compositionally biased region" description="Low complexity" evidence="1">
    <location>
        <begin position="349"/>
        <end position="369"/>
    </location>
</feature>
<dbReference type="CDD" id="cd03408">
    <property type="entry name" value="SPFH_like_u1"/>
    <property type="match status" value="1"/>
</dbReference>
<dbReference type="KEGG" id="dva:DAD186_09020"/>
<sequence length="404" mass="42984">MGFIQAFKDALGGSFADQWKDYLTVPSGLAPTAALFPAVPRGTNAGRGSNTRGSENIISNGSRIVVPAGYGLITLQDGRVTGLITEAGGYEWRSGDPNSRTIFANDGILASTLGTSWERFKFGGQPGSQQLAFFVSLKELPNNRFGTQSEIYWDDQYMNAQVGAVARGTYTMRIVDPLLFVHNWVPATYISANAPIFDFTDTENDAANQLFQEVVSSLAPAFSRYTNDPDKNNRITKIQSDSLGLAASLSSVVEENYRWTTDRGLVIEKVAIASIEYDENTRKLLKDVQAADALSGNRNQSFVNQAVARGVQSAGENGGGGTGLAMMGMGAGAVGGLVQPAQASGPFAGQGQSPQGQQSQQAQSNQGGAEPNPAEKLAQFKQMLDQGLITEADYEAAKKKALGL</sequence>
<dbReference type="PANTHER" id="PTHR37826">
    <property type="entry name" value="FLOTILLIN BAND_7_5 DOMAIN PROTEIN"/>
    <property type="match status" value="1"/>
</dbReference>
<feature type="domain" description="SHOCT" evidence="2">
    <location>
        <begin position="375"/>
        <end position="402"/>
    </location>
</feature>
<proteinExistence type="predicted"/>
<dbReference type="Pfam" id="PF13421">
    <property type="entry name" value="Band_7_1"/>
    <property type="match status" value="1"/>
</dbReference>
<evidence type="ECO:0000256" key="1">
    <source>
        <dbReference type="SAM" id="MobiDB-lite"/>
    </source>
</evidence>
<feature type="region of interest" description="Disordered" evidence="1">
    <location>
        <begin position="341"/>
        <end position="377"/>
    </location>
</feature>
<dbReference type="EMBL" id="CP012117">
    <property type="protein sequence ID" value="ANP27452.1"/>
    <property type="molecule type" value="Genomic_DNA"/>
</dbReference>
<evidence type="ECO:0000313" key="4">
    <source>
        <dbReference type="EMBL" id="ANP27452.1"/>
    </source>
</evidence>
<gene>
    <name evidence="4" type="ORF">DAD186_09020</name>
</gene>
<protein>
    <submittedName>
        <fullName evidence="4">Uncharacterized protein</fullName>
    </submittedName>
</protein>
<evidence type="ECO:0000259" key="3">
    <source>
        <dbReference type="Pfam" id="PF13421"/>
    </source>
</evidence>
<dbReference type="STRING" id="1630135.DAD186_09020"/>
<dbReference type="PATRIC" id="fig|1630135.4.peg.902"/>
<dbReference type="Proteomes" id="UP000092596">
    <property type="component" value="Chromosome"/>
</dbReference>